<dbReference type="AlphaFoldDB" id="A0A1R3WK71"/>
<name>A0A1R3WK71_9RHOB</name>
<accession>A0A1R3WK71</accession>
<dbReference type="InterPro" id="IPR006311">
    <property type="entry name" value="TAT_signal"/>
</dbReference>
<evidence type="ECO:0000259" key="2">
    <source>
        <dbReference type="Pfam" id="PF04945"/>
    </source>
</evidence>
<evidence type="ECO:0000313" key="3">
    <source>
        <dbReference type="EMBL" id="SIT78222.1"/>
    </source>
</evidence>
<proteinExistence type="predicted"/>
<organism evidence="3 4">
    <name type="scientific">Yoonia rosea</name>
    <dbReference type="NCBI Taxonomy" id="287098"/>
    <lineage>
        <taxon>Bacteria</taxon>
        <taxon>Pseudomonadati</taxon>
        <taxon>Pseudomonadota</taxon>
        <taxon>Alphaproteobacteria</taxon>
        <taxon>Rhodobacterales</taxon>
        <taxon>Paracoccaceae</taxon>
        <taxon>Yoonia</taxon>
    </lineage>
</organism>
<feature type="chain" id="PRO_5012051511" evidence="1">
    <location>
        <begin position="28"/>
        <end position="152"/>
    </location>
</feature>
<dbReference type="PROSITE" id="PS51318">
    <property type="entry name" value="TAT"/>
    <property type="match status" value="1"/>
</dbReference>
<evidence type="ECO:0000313" key="4">
    <source>
        <dbReference type="Proteomes" id="UP000186997"/>
    </source>
</evidence>
<dbReference type="Proteomes" id="UP000186997">
    <property type="component" value="Unassembled WGS sequence"/>
</dbReference>
<keyword evidence="1" id="KW-0732">Signal</keyword>
<reference evidence="4" key="1">
    <citation type="submission" date="2017-01" db="EMBL/GenBank/DDBJ databases">
        <authorList>
            <person name="Varghese N."/>
            <person name="Submissions S."/>
        </authorList>
    </citation>
    <scope>NUCLEOTIDE SEQUENCE [LARGE SCALE GENOMIC DNA]</scope>
    <source>
        <strain evidence="4">DSM 29591</strain>
    </source>
</reference>
<dbReference type="NCBIfam" id="NF041384">
    <property type="entry name" value="YHS_seleno_dom"/>
    <property type="match status" value="1"/>
</dbReference>
<feature type="domain" description="YHS" evidence="2">
    <location>
        <begin position="47"/>
        <end position="92"/>
    </location>
</feature>
<dbReference type="OrthoDB" id="344729at2"/>
<dbReference type="Pfam" id="PF04945">
    <property type="entry name" value="YHS"/>
    <property type="match status" value="1"/>
</dbReference>
<evidence type="ECO:0000256" key="1">
    <source>
        <dbReference type="SAM" id="SignalP"/>
    </source>
</evidence>
<keyword evidence="4" id="KW-1185">Reference proteome</keyword>
<sequence length="152" mass="16359">MTITRRHLLTAAIAAPAFAAFAPRAMAATPEVYAENGIAVDGSDVVGYFTQGAPVAGNPEITFDYMGATWLFASTENRDAFAADPARYAPQYGGYCAYAVSQGYTAPTVPEAWSIVDDKLYLNFSTSVRRRWERDIPGHIASANANWPSVLG</sequence>
<dbReference type="STRING" id="287098.SAMN05421665_0735"/>
<protein>
    <submittedName>
        <fullName evidence="3">YHS domain-containing protein</fullName>
    </submittedName>
</protein>
<gene>
    <name evidence="3" type="ORF">SAMN05421665_0735</name>
</gene>
<dbReference type="EMBL" id="FTPR01000001">
    <property type="protein sequence ID" value="SIT78222.1"/>
    <property type="molecule type" value="Genomic_DNA"/>
</dbReference>
<dbReference type="RefSeq" id="WP_076658408.1">
    <property type="nucleotide sequence ID" value="NZ_FTPR01000001.1"/>
</dbReference>
<dbReference type="InterPro" id="IPR007029">
    <property type="entry name" value="YHS_dom"/>
</dbReference>
<feature type="signal peptide" evidence="1">
    <location>
        <begin position="1"/>
        <end position="27"/>
    </location>
</feature>